<accession>A0A0P4WKV7</accession>
<dbReference type="InterPro" id="IPR003173">
    <property type="entry name" value="PC4_C"/>
</dbReference>
<dbReference type="PANTHER" id="PTHR13215">
    <property type="entry name" value="RNA POLYMERASE II TRANSCRIPTIONAL COACTIVATOR"/>
    <property type="match status" value="1"/>
</dbReference>
<keyword evidence="6" id="KW-0539">Nucleus</keyword>
<dbReference type="GO" id="GO:0003713">
    <property type="term" value="F:transcription coactivator activity"/>
    <property type="evidence" value="ECO:0007669"/>
    <property type="project" value="InterPro"/>
</dbReference>
<dbReference type="GO" id="GO:0060261">
    <property type="term" value="P:positive regulation of transcription initiation by RNA polymerase II"/>
    <property type="evidence" value="ECO:0007669"/>
    <property type="project" value="InterPro"/>
</dbReference>
<feature type="domain" description="Transcriptional coactivator p15 (PC4) C-terminal" evidence="8">
    <location>
        <begin position="55"/>
        <end position="105"/>
    </location>
</feature>
<dbReference type="EMBL" id="GDRN01013365">
    <property type="protein sequence ID" value="JAI67861.1"/>
    <property type="molecule type" value="Transcribed_RNA"/>
</dbReference>
<comment type="similarity">
    <text evidence="2">Belongs to the transcriptional coactivator PC4 family.</text>
</comment>
<name>A0A0P4WKV7_SCYOL</name>
<dbReference type="GO" id="GO:0003677">
    <property type="term" value="F:DNA binding"/>
    <property type="evidence" value="ECO:0007669"/>
    <property type="project" value="UniProtKB-KW"/>
</dbReference>
<dbReference type="AlphaFoldDB" id="A0A0P4WKV7"/>
<evidence type="ECO:0000256" key="5">
    <source>
        <dbReference type="ARBA" id="ARBA00023163"/>
    </source>
</evidence>
<protein>
    <recommendedName>
        <fullName evidence="8">Transcriptional coactivator p15 (PC4) C-terminal domain-containing protein</fullName>
    </recommendedName>
</protein>
<keyword evidence="4" id="KW-0238">DNA-binding</keyword>
<keyword evidence="5" id="KW-0804">Transcription</keyword>
<dbReference type="SUPFAM" id="SSF54447">
    <property type="entry name" value="ssDNA-binding transcriptional regulator domain"/>
    <property type="match status" value="1"/>
</dbReference>
<evidence type="ECO:0000256" key="4">
    <source>
        <dbReference type="ARBA" id="ARBA00023125"/>
    </source>
</evidence>
<evidence type="ECO:0000256" key="7">
    <source>
        <dbReference type="SAM" id="MobiDB-lite"/>
    </source>
</evidence>
<proteinExistence type="inferred from homology"/>
<feature type="region of interest" description="Disordered" evidence="7">
    <location>
        <begin position="1"/>
        <end position="53"/>
    </location>
</feature>
<comment type="subcellular location">
    <subcellularLocation>
        <location evidence="1">Nucleus</location>
    </subcellularLocation>
</comment>
<dbReference type="Pfam" id="PF02229">
    <property type="entry name" value="PC4"/>
    <property type="match status" value="1"/>
</dbReference>
<evidence type="ECO:0000256" key="6">
    <source>
        <dbReference type="ARBA" id="ARBA00023242"/>
    </source>
</evidence>
<dbReference type="GO" id="GO:0005634">
    <property type="term" value="C:nucleus"/>
    <property type="evidence" value="ECO:0007669"/>
    <property type="project" value="UniProtKB-SubCell"/>
</dbReference>
<keyword evidence="3" id="KW-0805">Transcription regulation</keyword>
<dbReference type="InterPro" id="IPR009044">
    <property type="entry name" value="ssDNA-bd_transcriptional_reg"/>
</dbReference>
<evidence type="ECO:0000313" key="9">
    <source>
        <dbReference type="EMBL" id="JAI67861.1"/>
    </source>
</evidence>
<evidence type="ECO:0000256" key="3">
    <source>
        <dbReference type="ARBA" id="ARBA00023015"/>
    </source>
</evidence>
<sequence length="118" mass="13608">MGKHKKQEKRPKSDSESDSDSDSGPDDRNQPAPKKSKGEGSASKRLKTDKGETFFELERNRRVTIREFKNKLFIDIREFYEKEGEYLPGKKGISLSAIQWNKLKSMIPDIDEVVQEMS</sequence>
<organism evidence="9">
    <name type="scientific">Scylla olivacea</name>
    <name type="common">Orange mud crab</name>
    <name type="synonym">Cancer olivacea</name>
    <dbReference type="NCBI Taxonomy" id="85551"/>
    <lineage>
        <taxon>Eukaryota</taxon>
        <taxon>Metazoa</taxon>
        <taxon>Ecdysozoa</taxon>
        <taxon>Arthropoda</taxon>
        <taxon>Crustacea</taxon>
        <taxon>Multicrustacea</taxon>
        <taxon>Malacostraca</taxon>
        <taxon>Eumalacostraca</taxon>
        <taxon>Eucarida</taxon>
        <taxon>Decapoda</taxon>
        <taxon>Pleocyemata</taxon>
        <taxon>Brachyura</taxon>
        <taxon>Eubrachyura</taxon>
        <taxon>Portunoidea</taxon>
        <taxon>Portunidae</taxon>
        <taxon>Portuninae</taxon>
        <taxon>Scylla</taxon>
    </lineage>
</organism>
<dbReference type="InterPro" id="IPR045125">
    <property type="entry name" value="Sub1/Tcp4-like"/>
</dbReference>
<dbReference type="Gene3D" id="2.30.31.10">
    <property type="entry name" value="Transcriptional Coactivator Pc4, Chain A"/>
    <property type="match status" value="1"/>
</dbReference>
<evidence type="ECO:0000256" key="2">
    <source>
        <dbReference type="ARBA" id="ARBA00009001"/>
    </source>
</evidence>
<evidence type="ECO:0000259" key="8">
    <source>
        <dbReference type="Pfam" id="PF02229"/>
    </source>
</evidence>
<evidence type="ECO:0000256" key="1">
    <source>
        <dbReference type="ARBA" id="ARBA00004123"/>
    </source>
</evidence>
<reference evidence="9" key="1">
    <citation type="submission" date="2015-09" db="EMBL/GenBank/DDBJ databases">
        <title>Scylla olivacea transcriptome.</title>
        <authorList>
            <person name="Ikhwanuddin M."/>
        </authorList>
    </citation>
    <scope>NUCLEOTIDE SEQUENCE</scope>
</reference>